<keyword evidence="2 4" id="KW-0689">Ribosomal protein</keyword>
<dbReference type="GO" id="GO:0006412">
    <property type="term" value="P:translation"/>
    <property type="evidence" value="ECO:0007669"/>
    <property type="project" value="InterPro"/>
</dbReference>
<organism evidence="5 6">
    <name type="scientific">Volvox reticuliferus</name>
    <dbReference type="NCBI Taxonomy" id="1737510"/>
    <lineage>
        <taxon>Eukaryota</taxon>
        <taxon>Viridiplantae</taxon>
        <taxon>Chlorophyta</taxon>
        <taxon>core chlorophytes</taxon>
        <taxon>Chlorophyceae</taxon>
        <taxon>CS clade</taxon>
        <taxon>Chlamydomonadales</taxon>
        <taxon>Volvocaceae</taxon>
        <taxon>Volvox</taxon>
    </lineage>
</organism>
<dbReference type="SUPFAM" id="SSF50193">
    <property type="entry name" value="Ribosomal protein L14"/>
    <property type="match status" value="1"/>
</dbReference>
<keyword evidence="3 4" id="KW-0687">Ribonucleoprotein</keyword>
<dbReference type="PANTHER" id="PTHR11761:SF3">
    <property type="entry name" value="LARGE RIBOSOMAL SUBUNIT PROTEIN UL14M"/>
    <property type="match status" value="1"/>
</dbReference>
<feature type="non-terminal residue" evidence="5">
    <location>
        <position position="1"/>
    </location>
</feature>
<dbReference type="GO" id="GO:0003735">
    <property type="term" value="F:structural constituent of ribosome"/>
    <property type="evidence" value="ECO:0007669"/>
    <property type="project" value="InterPro"/>
</dbReference>
<dbReference type="PANTHER" id="PTHR11761">
    <property type="entry name" value="50S/60S RIBOSOMAL PROTEIN L14/L23"/>
    <property type="match status" value="1"/>
</dbReference>
<protein>
    <submittedName>
        <fullName evidence="5">Uncharacterized protein</fullName>
    </submittedName>
</protein>
<dbReference type="GO" id="GO:0005762">
    <property type="term" value="C:mitochondrial large ribosomal subunit"/>
    <property type="evidence" value="ECO:0007669"/>
    <property type="project" value="TreeGrafter"/>
</dbReference>
<evidence type="ECO:0000256" key="2">
    <source>
        <dbReference type="ARBA" id="ARBA00022980"/>
    </source>
</evidence>
<evidence type="ECO:0000313" key="5">
    <source>
        <dbReference type="EMBL" id="GIM00296.1"/>
    </source>
</evidence>
<dbReference type="SMART" id="SM01374">
    <property type="entry name" value="Ribosomal_L14"/>
    <property type="match status" value="1"/>
</dbReference>
<name>A0A8J4LKE4_9CHLO</name>
<evidence type="ECO:0000256" key="1">
    <source>
        <dbReference type="ARBA" id="ARBA00010745"/>
    </source>
</evidence>
<dbReference type="GO" id="GO:0070180">
    <property type="term" value="F:large ribosomal subunit rRNA binding"/>
    <property type="evidence" value="ECO:0007669"/>
    <property type="project" value="TreeGrafter"/>
</dbReference>
<dbReference type="HAMAP" id="MF_01367">
    <property type="entry name" value="Ribosomal_uL14"/>
    <property type="match status" value="1"/>
</dbReference>
<evidence type="ECO:0000256" key="4">
    <source>
        <dbReference type="RuleBase" id="RU003949"/>
    </source>
</evidence>
<reference evidence="5" key="1">
    <citation type="journal article" date="2021" name="Proc. Natl. Acad. Sci. U.S.A.">
        <title>Three genomes in the algal genus Volvox reveal the fate of a haploid sex-determining region after a transition to homothallism.</title>
        <authorList>
            <person name="Yamamoto K."/>
            <person name="Hamaji T."/>
            <person name="Kawai-Toyooka H."/>
            <person name="Matsuzaki R."/>
            <person name="Takahashi F."/>
            <person name="Nishimura Y."/>
            <person name="Kawachi M."/>
            <person name="Noguchi H."/>
            <person name="Minakuchi Y."/>
            <person name="Umen J.G."/>
            <person name="Toyoda A."/>
            <person name="Nozaki H."/>
        </authorList>
    </citation>
    <scope>NUCLEOTIDE SEQUENCE</scope>
    <source>
        <strain evidence="5">NIES-3785</strain>
    </source>
</reference>
<dbReference type="EMBL" id="BNCQ01000007">
    <property type="protein sequence ID" value="GIM00296.1"/>
    <property type="molecule type" value="Genomic_DNA"/>
</dbReference>
<sequence>TSKADSGSLVIQCRAFFVLEFVICKHALRTVRLITYDDYTERSRSMIPKHAFLRIVDNSGARLAQVIGFYGQQGRAASIGDVVKVVVKEARGEKVEAGTMRKAVVVEQKFPFHRKNGSHIQYLRNAAVLLSEKGQPIGNRVKSLLCPEFNKPRWAKLRSLSKRLF</sequence>
<dbReference type="OrthoDB" id="274765at2759"/>
<comment type="caution">
    <text evidence="5">The sequence shown here is derived from an EMBL/GenBank/DDBJ whole genome shotgun (WGS) entry which is preliminary data.</text>
</comment>
<dbReference type="PROSITE" id="PS00049">
    <property type="entry name" value="RIBOSOMAL_L14"/>
    <property type="match status" value="1"/>
</dbReference>
<gene>
    <name evidence="5" type="ORF">Vretimale_5442</name>
</gene>
<accession>A0A8J4LKE4</accession>
<dbReference type="InterPro" id="IPR000218">
    <property type="entry name" value="Ribosomal_uL14"/>
</dbReference>
<proteinExistence type="inferred from homology"/>
<evidence type="ECO:0000313" key="6">
    <source>
        <dbReference type="Proteomes" id="UP000722791"/>
    </source>
</evidence>
<dbReference type="AlphaFoldDB" id="A0A8J4LKE4"/>
<dbReference type="Gene3D" id="2.40.150.20">
    <property type="entry name" value="Ribosomal protein L14"/>
    <property type="match status" value="1"/>
</dbReference>
<dbReference type="CDD" id="cd00337">
    <property type="entry name" value="Ribosomal_uL14"/>
    <property type="match status" value="1"/>
</dbReference>
<dbReference type="Proteomes" id="UP000722791">
    <property type="component" value="Unassembled WGS sequence"/>
</dbReference>
<evidence type="ECO:0000256" key="3">
    <source>
        <dbReference type="ARBA" id="ARBA00023274"/>
    </source>
</evidence>
<comment type="similarity">
    <text evidence="1 4">Belongs to the universal ribosomal protein uL14 family.</text>
</comment>
<dbReference type="Pfam" id="PF00238">
    <property type="entry name" value="Ribosomal_L14"/>
    <property type="match status" value="1"/>
</dbReference>
<dbReference type="InterPro" id="IPR019972">
    <property type="entry name" value="Ribosomal_uL14_CS"/>
</dbReference>
<dbReference type="InterPro" id="IPR036853">
    <property type="entry name" value="Ribosomal_uL14_sf"/>
</dbReference>